<reference evidence="2 3" key="1">
    <citation type="submission" date="2018-06" db="EMBL/GenBank/DDBJ databases">
        <title>Draft Genome Sequence of a Novel Marine Bacterium Related to the Verrucomicrobia.</title>
        <authorList>
            <person name="Vosseberg J."/>
            <person name="Martijn J."/>
            <person name="Ettema T.J.G."/>
        </authorList>
    </citation>
    <scope>NUCLEOTIDE SEQUENCE [LARGE SCALE GENOMIC DNA]</scope>
    <source>
        <strain evidence="2">TARA_B100001123</strain>
    </source>
</reference>
<dbReference type="EMBL" id="CP029803">
    <property type="protein sequence ID" value="AWT59239.1"/>
    <property type="molecule type" value="Genomic_DNA"/>
</dbReference>
<dbReference type="KEGG" id="mtar:DF168_00420"/>
<evidence type="ECO:0000259" key="1">
    <source>
        <dbReference type="Pfam" id="PF12706"/>
    </source>
</evidence>
<feature type="domain" description="Metallo-beta-lactamase" evidence="1">
    <location>
        <begin position="63"/>
        <end position="241"/>
    </location>
</feature>
<dbReference type="SUPFAM" id="SSF56281">
    <property type="entry name" value="Metallo-hydrolase/oxidoreductase"/>
    <property type="match status" value="1"/>
</dbReference>
<dbReference type="Proteomes" id="UP000247465">
    <property type="component" value="Chromosome"/>
</dbReference>
<dbReference type="Pfam" id="PF12706">
    <property type="entry name" value="Lactamase_B_2"/>
    <property type="match status" value="1"/>
</dbReference>
<proteinExistence type="predicted"/>
<dbReference type="AlphaFoldDB" id="A0A2Z4ABB5"/>
<name>A0A2Z4ABB5_9BACT</name>
<dbReference type="PANTHER" id="PTHR42663">
    <property type="entry name" value="HYDROLASE C777.06C-RELATED-RELATED"/>
    <property type="match status" value="1"/>
</dbReference>
<sequence length="285" mass="31874">MNDLVPFLFLGTGAGNANFGTLAAKGCAHKDVRRFTGNLLDQDILIDFNHHTVEALKTFGVNASEIRYLLISHGHGDHFQPIEILKYAESLPHPLEVYGNSMIRASLEFCSENEFDITSNRWVEKRSPFNLKIHVIEPGMSIRMGSTQLTVVQGNHFMDTPHGIMQHPSLNFVIQKGSKTIFYGLDSSYMFPATKEVLSDFQFDLAIFDATFGSLEIDPLTSGHQNWKMLDETIDELRRVGAVNDKTVLVADHISCVNLEPYDEISEDLSAKGITLAYDGLTCQF</sequence>
<protein>
    <recommendedName>
        <fullName evidence="1">Metallo-beta-lactamase domain-containing protein</fullName>
    </recommendedName>
</protein>
<organism evidence="2 3">
    <name type="scientific">Candidatus Moanibacter tarae</name>
    <dbReference type="NCBI Taxonomy" id="2200854"/>
    <lineage>
        <taxon>Bacteria</taxon>
        <taxon>Pseudomonadati</taxon>
        <taxon>Verrucomicrobiota</taxon>
        <taxon>Opitutia</taxon>
        <taxon>Puniceicoccales</taxon>
        <taxon>Puniceicoccales incertae sedis</taxon>
        <taxon>Candidatus Moanibacter</taxon>
    </lineage>
</organism>
<dbReference type="Gene3D" id="3.60.15.10">
    <property type="entry name" value="Ribonuclease Z/Hydroxyacylglutathione hydrolase-like"/>
    <property type="match status" value="1"/>
</dbReference>
<accession>A0A2Z4ABB5</accession>
<dbReference type="InterPro" id="IPR036866">
    <property type="entry name" value="RibonucZ/Hydroxyglut_hydro"/>
</dbReference>
<evidence type="ECO:0000313" key="3">
    <source>
        <dbReference type="Proteomes" id="UP000247465"/>
    </source>
</evidence>
<dbReference type="PANTHER" id="PTHR42663:SF6">
    <property type="entry name" value="HYDROLASE C777.06C-RELATED"/>
    <property type="match status" value="1"/>
</dbReference>
<evidence type="ECO:0000313" key="2">
    <source>
        <dbReference type="EMBL" id="AWT59239.1"/>
    </source>
</evidence>
<gene>
    <name evidence="2" type="ORF">DF168_00420</name>
</gene>
<dbReference type="InterPro" id="IPR001279">
    <property type="entry name" value="Metallo-B-lactamas"/>
</dbReference>